<organism evidence="1 2">
    <name type="scientific">Trachipleistophora hominis</name>
    <name type="common">Microsporidian parasite</name>
    <dbReference type="NCBI Taxonomy" id="72359"/>
    <lineage>
        <taxon>Eukaryota</taxon>
        <taxon>Fungi</taxon>
        <taxon>Fungi incertae sedis</taxon>
        <taxon>Microsporidia</taxon>
        <taxon>Pleistophoridae</taxon>
        <taxon>Trachipleistophora</taxon>
    </lineage>
</organism>
<accession>L7JSR3</accession>
<dbReference type="VEuPathDB" id="MicrosporidiaDB:THOM_2982"/>
<dbReference type="Proteomes" id="UP000011185">
    <property type="component" value="Unassembled WGS sequence"/>
</dbReference>
<protein>
    <submittedName>
        <fullName evidence="1">Putative transposable element encoded protein</fullName>
    </submittedName>
</protein>
<dbReference type="AlphaFoldDB" id="L7JSR3"/>
<reference evidence="1 2" key="1">
    <citation type="journal article" date="2012" name="PLoS Pathog.">
        <title>The genome of the obligate intracellular parasite Trachipleistophora hominis: new insights into microsporidian genome dynamics and reductive evolution.</title>
        <authorList>
            <person name="Heinz E."/>
            <person name="Williams T.A."/>
            <person name="Nakjang S."/>
            <person name="Noel C.J."/>
            <person name="Swan D.C."/>
            <person name="Goldberg A.V."/>
            <person name="Harris S.R."/>
            <person name="Weinmaier T."/>
            <person name="Markert S."/>
            <person name="Becher D."/>
            <person name="Bernhardt J."/>
            <person name="Dagan T."/>
            <person name="Hacker C."/>
            <person name="Lucocq J.M."/>
            <person name="Schweder T."/>
            <person name="Rattei T."/>
            <person name="Hall N."/>
            <person name="Hirt R.P."/>
            <person name="Embley T.M."/>
        </authorList>
    </citation>
    <scope>NUCLEOTIDE SEQUENCE [LARGE SCALE GENOMIC DNA]</scope>
</reference>
<proteinExistence type="predicted"/>
<dbReference type="HOGENOM" id="CLU_3144015_0_0_1"/>
<dbReference type="EMBL" id="JH994077">
    <property type="protein sequence ID" value="ELQ74086.1"/>
    <property type="molecule type" value="Genomic_DNA"/>
</dbReference>
<dbReference type="InParanoid" id="L7JSR3"/>
<evidence type="ECO:0000313" key="2">
    <source>
        <dbReference type="Proteomes" id="UP000011185"/>
    </source>
</evidence>
<evidence type="ECO:0000313" key="1">
    <source>
        <dbReference type="EMBL" id="ELQ74086.1"/>
    </source>
</evidence>
<name>L7JSR3_TRAHO</name>
<gene>
    <name evidence="1" type="ORF">THOM_2982</name>
</gene>
<keyword evidence="2" id="KW-1185">Reference proteome</keyword>
<sequence length="49" mass="5273">MYDIGVRQGTPGRGSHAIHDLRVRVTAAVAEYLSVVVKGCAKLLHEAAR</sequence>